<name>A0A4V2K0R3_9APHY</name>
<dbReference type="AlphaFoldDB" id="A0A4V2K0R3"/>
<dbReference type="Proteomes" id="UP000292957">
    <property type="component" value="Unassembled WGS sequence"/>
</dbReference>
<accession>A0A4V2K0R3</accession>
<organism evidence="1">
    <name type="scientific">Dichomitus squalens</name>
    <dbReference type="NCBI Taxonomy" id="114155"/>
    <lineage>
        <taxon>Eukaryota</taxon>
        <taxon>Fungi</taxon>
        <taxon>Dikarya</taxon>
        <taxon>Basidiomycota</taxon>
        <taxon>Agaricomycotina</taxon>
        <taxon>Agaricomycetes</taxon>
        <taxon>Polyporales</taxon>
        <taxon>Polyporaceae</taxon>
        <taxon>Dichomitus</taxon>
    </lineage>
</organism>
<evidence type="ECO:0000313" key="1">
    <source>
        <dbReference type="EMBL" id="TBU29853.1"/>
    </source>
</evidence>
<dbReference type="EMBL" id="ML143410">
    <property type="protein sequence ID" value="TBU29853.1"/>
    <property type="molecule type" value="Genomic_DNA"/>
</dbReference>
<reference evidence="1" key="1">
    <citation type="submission" date="2019-01" db="EMBL/GenBank/DDBJ databases">
        <title>Draft genome sequences of three monokaryotic isolates of the white-rot basidiomycete fungus Dichomitus squalens.</title>
        <authorList>
            <consortium name="DOE Joint Genome Institute"/>
            <person name="Lopez S.C."/>
            <person name="Andreopoulos B."/>
            <person name="Pangilinan J."/>
            <person name="Lipzen A."/>
            <person name="Riley R."/>
            <person name="Ahrendt S."/>
            <person name="Ng V."/>
            <person name="Barry K."/>
            <person name="Daum C."/>
            <person name="Grigoriev I.V."/>
            <person name="Hilden K.S."/>
            <person name="Makela M.R."/>
            <person name="de Vries R.P."/>
        </authorList>
    </citation>
    <scope>NUCLEOTIDE SEQUENCE [LARGE SCALE GENOMIC DNA]</scope>
    <source>
        <strain evidence="1">OM18370.1</strain>
    </source>
</reference>
<gene>
    <name evidence="1" type="ORF">BD311DRAFT_755841</name>
</gene>
<protein>
    <submittedName>
        <fullName evidence="1">Uncharacterized protein</fullName>
    </submittedName>
</protein>
<sequence>MLPTPRPRPTYGRISTYRCDRTSSKSCAAILCNEAHRPPPTACVDVRRASV</sequence>
<proteinExistence type="predicted"/>